<dbReference type="InterPro" id="IPR001431">
    <property type="entry name" value="Pept_M16_Zn_BS"/>
</dbReference>
<dbReference type="PANTHER" id="PTHR43690:SF17">
    <property type="entry name" value="PROTEIN YHJJ"/>
    <property type="match status" value="1"/>
</dbReference>
<evidence type="ECO:0000256" key="7">
    <source>
        <dbReference type="ARBA" id="ARBA00023049"/>
    </source>
</evidence>
<dbReference type="OrthoDB" id="9811314at2"/>
<name>W7YGV7_9BACT</name>
<keyword evidence="10" id="KW-1185">Reference proteome</keyword>
<proteinExistence type="inferred from homology"/>
<keyword evidence="3" id="KW-0645">Protease</keyword>
<dbReference type="AlphaFoldDB" id="W7YGV7"/>
<gene>
    <name evidence="9" type="ORF">JCM21142_52305</name>
</gene>
<dbReference type="InterPro" id="IPR011765">
    <property type="entry name" value="Pept_M16_N"/>
</dbReference>
<feature type="domain" description="Peptidase M16 N-terminal" evidence="8">
    <location>
        <begin position="49"/>
        <end position="168"/>
    </location>
</feature>
<keyword evidence="5" id="KW-0378">Hydrolase</keyword>
<comment type="cofactor">
    <cofactor evidence="1">
        <name>Zn(2+)</name>
        <dbReference type="ChEBI" id="CHEBI:29105"/>
    </cofactor>
</comment>
<dbReference type="Proteomes" id="UP000019402">
    <property type="component" value="Unassembled WGS sequence"/>
</dbReference>
<dbReference type="GO" id="GO:0004222">
    <property type="term" value="F:metalloendopeptidase activity"/>
    <property type="evidence" value="ECO:0007669"/>
    <property type="project" value="InterPro"/>
</dbReference>
<comment type="caution">
    <text evidence="9">The sequence shown here is derived from an EMBL/GenBank/DDBJ whole genome shotgun (WGS) entry which is preliminary data.</text>
</comment>
<evidence type="ECO:0000256" key="4">
    <source>
        <dbReference type="ARBA" id="ARBA00022723"/>
    </source>
</evidence>
<dbReference type="PANTHER" id="PTHR43690">
    <property type="entry name" value="NARDILYSIN"/>
    <property type="match status" value="1"/>
</dbReference>
<evidence type="ECO:0000256" key="5">
    <source>
        <dbReference type="ARBA" id="ARBA00022801"/>
    </source>
</evidence>
<protein>
    <recommendedName>
        <fullName evidence="8">Peptidase M16 N-terminal domain-containing protein</fullName>
    </recommendedName>
</protein>
<reference evidence="9 10" key="1">
    <citation type="journal article" date="2014" name="Genome Announc.">
        <title>Draft Genome Sequence of Cytophaga fermentans JCM 21142T, a Facultative Anaerobe Isolated from Marine Mud.</title>
        <authorList>
            <person name="Starns D."/>
            <person name="Oshima K."/>
            <person name="Suda W."/>
            <person name="Iino T."/>
            <person name="Yuki M."/>
            <person name="Inoue J."/>
            <person name="Kitamura K."/>
            <person name="Iida T."/>
            <person name="Darby A."/>
            <person name="Hattori M."/>
            <person name="Ohkuma M."/>
        </authorList>
    </citation>
    <scope>NUCLEOTIDE SEQUENCE [LARGE SCALE GENOMIC DNA]</scope>
    <source>
        <strain evidence="9 10">JCM 21142</strain>
    </source>
</reference>
<dbReference type="GO" id="GO:0046872">
    <property type="term" value="F:metal ion binding"/>
    <property type="evidence" value="ECO:0007669"/>
    <property type="project" value="UniProtKB-KW"/>
</dbReference>
<dbReference type="GO" id="GO:0006508">
    <property type="term" value="P:proteolysis"/>
    <property type="evidence" value="ECO:0007669"/>
    <property type="project" value="UniProtKB-KW"/>
</dbReference>
<dbReference type="Pfam" id="PF00675">
    <property type="entry name" value="Peptidase_M16"/>
    <property type="match status" value="1"/>
</dbReference>
<sequence>MKIIQVIIFCWVVLGSMGVYAQINYQSPIPENPKVEENTLSNGLTYYLQENAKPENQVQVRMIIRAGSILETEEQRGFAHFLEHMVFNGSKHFPDNSLIDYLQSIGVEFGADVNAYTGYDETVYMLPLPNAKKETLDSAFLFLGDILSGLTLSTEAIDNERNIILEEWRTTIGLNQRLKDRCILFCIKIRVIYTVDPLV</sequence>
<dbReference type="PROSITE" id="PS00143">
    <property type="entry name" value="INSULINASE"/>
    <property type="match status" value="1"/>
</dbReference>
<evidence type="ECO:0000256" key="2">
    <source>
        <dbReference type="ARBA" id="ARBA00007261"/>
    </source>
</evidence>
<dbReference type="RefSeq" id="WP_081785534.1">
    <property type="nucleotide sequence ID" value="NZ_BAMD01000027.1"/>
</dbReference>
<dbReference type="SUPFAM" id="SSF63411">
    <property type="entry name" value="LuxS/MPP-like metallohydrolase"/>
    <property type="match status" value="1"/>
</dbReference>
<dbReference type="EMBL" id="BAMD01000027">
    <property type="protein sequence ID" value="GAF03626.1"/>
    <property type="molecule type" value="Genomic_DNA"/>
</dbReference>
<dbReference type="InterPro" id="IPR011249">
    <property type="entry name" value="Metalloenz_LuxS/M16"/>
</dbReference>
<organism evidence="9 10">
    <name type="scientific">Saccharicrinis fermentans DSM 9555 = JCM 21142</name>
    <dbReference type="NCBI Taxonomy" id="869213"/>
    <lineage>
        <taxon>Bacteria</taxon>
        <taxon>Pseudomonadati</taxon>
        <taxon>Bacteroidota</taxon>
        <taxon>Bacteroidia</taxon>
        <taxon>Marinilabiliales</taxon>
        <taxon>Marinilabiliaceae</taxon>
        <taxon>Saccharicrinis</taxon>
    </lineage>
</organism>
<evidence type="ECO:0000256" key="3">
    <source>
        <dbReference type="ARBA" id="ARBA00022670"/>
    </source>
</evidence>
<keyword evidence="4" id="KW-0479">Metal-binding</keyword>
<dbReference type="Gene3D" id="3.30.830.10">
    <property type="entry name" value="Metalloenzyme, LuxS/M16 peptidase-like"/>
    <property type="match status" value="1"/>
</dbReference>
<evidence type="ECO:0000259" key="8">
    <source>
        <dbReference type="Pfam" id="PF00675"/>
    </source>
</evidence>
<dbReference type="InterPro" id="IPR050626">
    <property type="entry name" value="Peptidase_M16"/>
</dbReference>
<evidence type="ECO:0000256" key="1">
    <source>
        <dbReference type="ARBA" id="ARBA00001947"/>
    </source>
</evidence>
<accession>W7YGV7</accession>
<keyword evidence="7" id="KW-0482">Metalloprotease</keyword>
<evidence type="ECO:0000313" key="10">
    <source>
        <dbReference type="Proteomes" id="UP000019402"/>
    </source>
</evidence>
<dbReference type="eggNOG" id="COG0612">
    <property type="taxonomic scope" value="Bacteria"/>
</dbReference>
<comment type="similarity">
    <text evidence="2">Belongs to the peptidase M16 family.</text>
</comment>
<evidence type="ECO:0000256" key="6">
    <source>
        <dbReference type="ARBA" id="ARBA00022833"/>
    </source>
</evidence>
<evidence type="ECO:0000313" key="9">
    <source>
        <dbReference type="EMBL" id="GAF03626.1"/>
    </source>
</evidence>
<keyword evidence="6" id="KW-0862">Zinc</keyword>